<evidence type="ECO:0000256" key="4">
    <source>
        <dbReference type="ARBA" id="ARBA00023180"/>
    </source>
</evidence>
<comment type="caution">
    <text evidence="5">Lacks conserved residue(s) required for the propagation of feature annotation.</text>
</comment>
<feature type="disulfide bond" evidence="5">
    <location>
        <begin position="182"/>
        <end position="192"/>
    </location>
</feature>
<dbReference type="SMART" id="SM00202">
    <property type="entry name" value="SR"/>
    <property type="match status" value="1"/>
</dbReference>
<keyword evidence="2" id="KW-0677">Repeat</keyword>
<dbReference type="Proteomes" id="UP001159427">
    <property type="component" value="Unassembled WGS sequence"/>
</dbReference>
<keyword evidence="9" id="KW-1185">Reference proteome</keyword>
<keyword evidence="3 5" id="KW-1015">Disulfide bond</keyword>
<keyword evidence="4" id="KW-0325">Glycoprotein</keyword>
<protein>
    <recommendedName>
        <fullName evidence="7">SRCR domain-containing protein</fullName>
    </recommendedName>
</protein>
<evidence type="ECO:0000256" key="3">
    <source>
        <dbReference type="ARBA" id="ARBA00023157"/>
    </source>
</evidence>
<dbReference type="Pfam" id="PF00530">
    <property type="entry name" value="SRCR"/>
    <property type="match status" value="1"/>
</dbReference>
<dbReference type="InterPro" id="IPR001190">
    <property type="entry name" value="SRCR"/>
</dbReference>
<evidence type="ECO:0000256" key="5">
    <source>
        <dbReference type="PROSITE-ProRule" id="PRU00196"/>
    </source>
</evidence>
<proteinExistence type="predicted"/>
<evidence type="ECO:0000256" key="1">
    <source>
        <dbReference type="ARBA" id="ARBA00022729"/>
    </source>
</evidence>
<sequence length="200" mass="22347">MLVSLAALLFLCPTLVYCTNLTFHEINGSVSKNQTFTYADGPYLVTSDLVISQNASVFKEAGTEFLVVPNVGVHVQGTLLAKGTRSQRITFRAMSCKETKFCKSTKLYNPGIRLVGGSSYKNGRLELERNGQWGVVCYEDYYSTWNFKNTQVACRQLGFLGAKRYHFLPASSGTVWISYVNCNGNEQSLFQCRHRAGYPC</sequence>
<evidence type="ECO:0000313" key="9">
    <source>
        <dbReference type="Proteomes" id="UP001159427"/>
    </source>
</evidence>
<feature type="non-terminal residue" evidence="8">
    <location>
        <position position="200"/>
    </location>
</feature>
<evidence type="ECO:0000313" key="8">
    <source>
        <dbReference type="EMBL" id="CAH3025827.1"/>
    </source>
</evidence>
<dbReference type="InterPro" id="IPR036772">
    <property type="entry name" value="SRCR-like_dom_sf"/>
</dbReference>
<dbReference type="PROSITE" id="PS50287">
    <property type="entry name" value="SRCR_2"/>
    <property type="match status" value="1"/>
</dbReference>
<dbReference type="InterPro" id="IPR053243">
    <property type="entry name" value="SJ_maturation_regulator"/>
</dbReference>
<dbReference type="SUPFAM" id="SSF56487">
    <property type="entry name" value="SRCR-like"/>
    <property type="match status" value="1"/>
</dbReference>
<dbReference type="EMBL" id="CALNXI010000374">
    <property type="protein sequence ID" value="CAH3025827.1"/>
    <property type="molecule type" value="Genomic_DNA"/>
</dbReference>
<gene>
    <name evidence="8" type="ORF">PEVE_00027286</name>
</gene>
<organism evidence="8 9">
    <name type="scientific">Porites evermanni</name>
    <dbReference type="NCBI Taxonomy" id="104178"/>
    <lineage>
        <taxon>Eukaryota</taxon>
        <taxon>Metazoa</taxon>
        <taxon>Cnidaria</taxon>
        <taxon>Anthozoa</taxon>
        <taxon>Hexacorallia</taxon>
        <taxon>Scleractinia</taxon>
        <taxon>Fungiina</taxon>
        <taxon>Poritidae</taxon>
        <taxon>Porites</taxon>
    </lineage>
</organism>
<dbReference type="Gene3D" id="3.10.250.10">
    <property type="entry name" value="SRCR-like domain"/>
    <property type="match status" value="1"/>
</dbReference>
<evidence type="ECO:0000256" key="2">
    <source>
        <dbReference type="ARBA" id="ARBA00022737"/>
    </source>
</evidence>
<evidence type="ECO:0000256" key="6">
    <source>
        <dbReference type="SAM" id="SignalP"/>
    </source>
</evidence>
<feature type="domain" description="SRCR" evidence="7">
    <location>
        <begin position="112"/>
        <end position="200"/>
    </location>
</feature>
<feature type="signal peptide" evidence="6">
    <location>
        <begin position="1"/>
        <end position="18"/>
    </location>
</feature>
<name>A0ABN8MCR4_9CNID</name>
<comment type="caution">
    <text evidence="8">The sequence shown here is derived from an EMBL/GenBank/DDBJ whole genome shotgun (WGS) entry which is preliminary data.</text>
</comment>
<accession>A0ABN8MCR4</accession>
<reference evidence="8 9" key="1">
    <citation type="submission" date="2022-05" db="EMBL/GenBank/DDBJ databases">
        <authorList>
            <consortium name="Genoscope - CEA"/>
            <person name="William W."/>
        </authorList>
    </citation>
    <scope>NUCLEOTIDE SEQUENCE [LARGE SCALE GENOMIC DNA]</scope>
</reference>
<dbReference type="PANTHER" id="PTHR47653">
    <property type="entry name" value="PROTEIN BARK BEETLE"/>
    <property type="match status" value="1"/>
</dbReference>
<feature type="chain" id="PRO_5045707333" description="SRCR domain-containing protein" evidence="6">
    <location>
        <begin position="19"/>
        <end position="200"/>
    </location>
</feature>
<dbReference type="PANTHER" id="PTHR47653:SF1">
    <property type="entry name" value="DELETED IN MALIGNANT BRAIN TUMORS 1 PROTEIN"/>
    <property type="match status" value="1"/>
</dbReference>
<dbReference type="PRINTS" id="PR00258">
    <property type="entry name" value="SPERACTRCPTR"/>
</dbReference>
<evidence type="ECO:0000259" key="7">
    <source>
        <dbReference type="PROSITE" id="PS50287"/>
    </source>
</evidence>
<keyword evidence="1 6" id="KW-0732">Signal</keyword>